<sequence length="132" mass="14485">MGCPGLVGTGRVLRDSRGKVLCTFSDHIGIHDANMVEILAIARACELCVSRPELVGRDIAIVSDSKVAVSWVNNDGIGTLKHVQTIYDIRSHLRDMGQSLVIYNSRASNSVSNLLAKKWSDGYEDSLIWKDL</sequence>
<dbReference type="EMBL" id="JANJYJ010000003">
    <property type="protein sequence ID" value="KAK3224470.1"/>
    <property type="molecule type" value="Genomic_DNA"/>
</dbReference>
<evidence type="ECO:0000259" key="1">
    <source>
        <dbReference type="Pfam" id="PF13456"/>
    </source>
</evidence>
<name>A0AAE0EFE5_9ROSI</name>
<dbReference type="InterPro" id="IPR053151">
    <property type="entry name" value="RNase_H-like"/>
</dbReference>
<reference evidence="2" key="1">
    <citation type="journal article" date="2023" name="Plant J.">
        <title>Genome sequences and population genomics provide insights into the demographic history, inbreeding, and mutation load of two 'living fossil' tree species of Dipteronia.</title>
        <authorList>
            <person name="Feng Y."/>
            <person name="Comes H.P."/>
            <person name="Chen J."/>
            <person name="Zhu S."/>
            <person name="Lu R."/>
            <person name="Zhang X."/>
            <person name="Li P."/>
            <person name="Qiu J."/>
            <person name="Olsen K.M."/>
            <person name="Qiu Y."/>
        </authorList>
    </citation>
    <scope>NUCLEOTIDE SEQUENCE</scope>
    <source>
        <strain evidence="2">NBL</strain>
    </source>
</reference>
<protein>
    <recommendedName>
        <fullName evidence="1">RNase H type-1 domain-containing protein</fullName>
    </recommendedName>
</protein>
<dbReference type="CDD" id="cd06222">
    <property type="entry name" value="RNase_H_like"/>
    <property type="match status" value="1"/>
</dbReference>
<dbReference type="GO" id="GO:0004523">
    <property type="term" value="F:RNA-DNA hybrid ribonuclease activity"/>
    <property type="evidence" value="ECO:0007669"/>
    <property type="project" value="InterPro"/>
</dbReference>
<keyword evidence="3" id="KW-1185">Reference proteome</keyword>
<dbReference type="PANTHER" id="PTHR47723:SF19">
    <property type="entry name" value="POLYNUCLEOTIDYL TRANSFERASE, RIBONUCLEASE H-LIKE SUPERFAMILY PROTEIN"/>
    <property type="match status" value="1"/>
</dbReference>
<accession>A0AAE0EFE5</accession>
<dbReference type="AlphaFoldDB" id="A0AAE0EFE5"/>
<dbReference type="PANTHER" id="PTHR47723">
    <property type="entry name" value="OS05G0353850 PROTEIN"/>
    <property type="match status" value="1"/>
</dbReference>
<dbReference type="GO" id="GO:0003676">
    <property type="term" value="F:nucleic acid binding"/>
    <property type="evidence" value="ECO:0007669"/>
    <property type="project" value="InterPro"/>
</dbReference>
<dbReference type="Proteomes" id="UP001281410">
    <property type="component" value="Unassembled WGS sequence"/>
</dbReference>
<dbReference type="Pfam" id="PF13456">
    <property type="entry name" value="RVT_3"/>
    <property type="match status" value="1"/>
</dbReference>
<evidence type="ECO:0000313" key="2">
    <source>
        <dbReference type="EMBL" id="KAK3224470.1"/>
    </source>
</evidence>
<dbReference type="InterPro" id="IPR036397">
    <property type="entry name" value="RNaseH_sf"/>
</dbReference>
<dbReference type="InterPro" id="IPR044730">
    <property type="entry name" value="RNase_H-like_dom_plant"/>
</dbReference>
<dbReference type="InterPro" id="IPR012337">
    <property type="entry name" value="RNaseH-like_sf"/>
</dbReference>
<comment type="caution">
    <text evidence="2">The sequence shown here is derived from an EMBL/GenBank/DDBJ whole genome shotgun (WGS) entry which is preliminary data.</text>
</comment>
<dbReference type="SUPFAM" id="SSF53098">
    <property type="entry name" value="Ribonuclease H-like"/>
    <property type="match status" value="1"/>
</dbReference>
<organism evidence="2 3">
    <name type="scientific">Dipteronia sinensis</name>
    <dbReference type="NCBI Taxonomy" id="43782"/>
    <lineage>
        <taxon>Eukaryota</taxon>
        <taxon>Viridiplantae</taxon>
        <taxon>Streptophyta</taxon>
        <taxon>Embryophyta</taxon>
        <taxon>Tracheophyta</taxon>
        <taxon>Spermatophyta</taxon>
        <taxon>Magnoliopsida</taxon>
        <taxon>eudicotyledons</taxon>
        <taxon>Gunneridae</taxon>
        <taxon>Pentapetalae</taxon>
        <taxon>rosids</taxon>
        <taxon>malvids</taxon>
        <taxon>Sapindales</taxon>
        <taxon>Sapindaceae</taxon>
        <taxon>Hippocastanoideae</taxon>
        <taxon>Acereae</taxon>
        <taxon>Dipteronia</taxon>
    </lineage>
</organism>
<evidence type="ECO:0000313" key="3">
    <source>
        <dbReference type="Proteomes" id="UP001281410"/>
    </source>
</evidence>
<proteinExistence type="predicted"/>
<gene>
    <name evidence="2" type="ORF">Dsin_011495</name>
</gene>
<dbReference type="Gene3D" id="3.30.420.10">
    <property type="entry name" value="Ribonuclease H-like superfamily/Ribonuclease H"/>
    <property type="match status" value="1"/>
</dbReference>
<dbReference type="InterPro" id="IPR002156">
    <property type="entry name" value="RNaseH_domain"/>
</dbReference>
<feature type="domain" description="RNase H type-1" evidence="1">
    <location>
        <begin position="8"/>
        <end position="118"/>
    </location>
</feature>